<gene>
    <name evidence="2" type="ORF">KME07_21915</name>
</gene>
<evidence type="ECO:0000256" key="1">
    <source>
        <dbReference type="SAM" id="Phobius"/>
    </source>
</evidence>
<reference evidence="2" key="2">
    <citation type="journal article" date="2022" name="Microbiol. Resour. Announc.">
        <title>Metagenome Sequencing to Explore Phylogenomics of Terrestrial Cyanobacteria.</title>
        <authorList>
            <person name="Ward R.D."/>
            <person name="Stajich J.E."/>
            <person name="Johansen J.R."/>
            <person name="Huntemann M."/>
            <person name="Clum A."/>
            <person name="Foster B."/>
            <person name="Foster B."/>
            <person name="Roux S."/>
            <person name="Palaniappan K."/>
            <person name="Varghese N."/>
            <person name="Mukherjee S."/>
            <person name="Reddy T.B.K."/>
            <person name="Daum C."/>
            <person name="Copeland A."/>
            <person name="Chen I.A."/>
            <person name="Ivanova N.N."/>
            <person name="Kyrpides N.C."/>
            <person name="Shapiro N."/>
            <person name="Eloe-Fadrosh E.A."/>
            <person name="Pietrasiak N."/>
        </authorList>
    </citation>
    <scope>NUCLEOTIDE SEQUENCE</scope>
    <source>
        <strain evidence="2">GSE-TBD4-15B</strain>
    </source>
</reference>
<proteinExistence type="predicted"/>
<dbReference type="Proteomes" id="UP000707356">
    <property type="component" value="Unassembled WGS sequence"/>
</dbReference>
<accession>A0A951U717</accession>
<evidence type="ECO:0000313" key="2">
    <source>
        <dbReference type="EMBL" id="MBW4468091.1"/>
    </source>
</evidence>
<feature type="transmembrane region" description="Helical" evidence="1">
    <location>
        <begin position="64"/>
        <end position="90"/>
    </location>
</feature>
<dbReference type="AlphaFoldDB" id="A0A951U717"/>
<protein>
    <submittedName>
        <fullName evidence="2">DUF2254 domain-containing protein</fullName>
    </submittedName>
</protein>
<dbReference type="EMBL" id="JAHHHV010000084">
    <property type="protein sequence ID" value="MBW4468091.1"/>
    <property type="molecule type" value="Genomic_DNA"/>
</dbReference>
<comment type="caution">
    <text evidence="2">The sequence shown here is derived from an EMBL/GenBank/DDBJ whole genome shotgun (WGS) entry which is preliminary data.</text>
</comment>
<dbReference type="Pfam" id="PF10011">
    <property type="entry name" value="DUF2254"/>
    <property type="match status" value="1"/>
</dbReference>
<keyword evidence="1" id="KW-0472">Membrane</keyword>
<keyword evidence="1" id="KW-0812">Transmembrane</keyword>
<name>A0A951U717_9CYAN</name>
<feature type="transmembrane region" description="Helical" evidence="1">
    <location>
        <begin position="16"/>
        <end position="38"/>
    </location>
</feature>
<feature type="transmembrane region" description="Helical" evidence="1">
    <location>
        <begin position="141"/>
        <end position="161"/>
    </location>
</feature>
<organism evidence="2 3">
    <name type="scientific">Pegethrix bostrychoides GSE-TBD4-15B</name>
    <dbReference type="NCBI Taxonomy" id="2839662"/>
    <lineage>
        <taxon>Bacteria</taxon>
        <taxon>Bacillati</taxon>
        <taxon>Cyanobacteriota</taxon>
        <taxon>Cyanophyceae</taxon>
        <taxon>Oculatellales</taxon>
        <taxon>Oculatellaceae</taxon>
        <taxon>Pegethrix</taxon>
    </lineage>
</organism>
<dbReference type="InterPro" id="IPR018723">
    <property type="entry name" value="DUF2254_membrane"/>
</dbReference>
<sequence>MNYIRFSKFWDSLNSSFWFVPTLMVALSIALSFITIGIDQSRETDLIGNIGWAYALGPNGSRAILSAIAGSMVSVATTAFSITIVALQLASSQFGPRLLRNFMQDTGNQVVLGTFISTFVYSLMVLRTINGVDENEFVPHLAVTCGMGLAIASIGVLIYFIHHSASSIQVDQVIHRVGCDLNATIEQIFPEQIGRSASRQRQNAGSADIPTDFDQAAETVRAADGGYVQAVDHDQIMTLAIEHDLLLRVNQRPGRFVVKGSALVQVFPGEKLTKHLAAQINTAFVYGSQRTEQQDVEFSIDQLVEIAARALSPGVNDPFTAVRCIDQLSAALCRLAQRDMPSPYRYDDQNQLRVIAEPTSFGDVVDAAFNQIRQYGQSSVAVTMRLLEAIATIATFTHRPGDRIALQRQAEMVMRGSEQGISEELDRQDIKERYLHAVNLLEHELAH</sequence>
<feature type="transmembrane region" description="Helical" evidence="1">
    <location>
        <begin position="110"/>
        <end position="129"/>
    </location>
</feature>
<reference evidence="2" key="1">
    <citation type="submission" date="2021-05" db="EMBL/GenBank/DDBJ databases">
        <authorList>
            <person name="Pietrasiak N."/>
            <person name="Ward R."/>
            <person name="Stajich J.E."/>
            <person name="Kurbessoian T."/>
        </authorList>
    </citation>
    <scope>NUCLEOTIDE SEQUENCE</scope>
    <source>
        <strain evidence="2">GSE-TBD4-15B</strain>
    </source>
</reference>
<keyword evidence="1" id="KW-1133">Transmembrane helix</keyword>
<evidence type="ECO:0000313" key="3">
    <source>
        <dbReference type="Proteomes" id="UP000707356"/>
    </source>
</evidence>